<accession>A0A386WQ61</accession>
<evidence type="ECO:0000313" key="2">
    <source>
        <dbReference type="Proteomes" id="UP000267804"/>
    </source>
</evidence>
<dbReference type="RefSeq" id="WP_120571457.1">
    <property type="nucleotide sequence ID" value="NZ_CP024087.1"/>
</dbReference>
<gene>
    <name evidence="1" type="ORF">CSH63_19065</name>
</gene>
<name>A0A386WQ61_9ACTN</name>
<dbReference type="AlphaFoldDB" id="A0A386WQ61"/>
<evidence type="ECO:0000313" key="1">
    <source>
        <dbReference type="EMBL" id="AYF29529.1"/>
    </source>
</evidence>
<dbReference type="Proteomes" id="UP000267804">
    <property type="component" value="Chromosome"/>
</dbReference>
<organism evidence="1 2">
    <name type="scientific">Micromonospora tulbaghiae</name>
    <dbReference type="NCBI Taxonomy" id="479978"/>
    <lineage>
        <taxon>Bacteria</taxon>
        <taxon>Bacillati</taxon>
        <taxon>Actinomycetota</taxon>
        <taxon>Actinomycetes</taxon>
        <taxon>Micromonosporales</taxon>
        <taxon>Micromonosporaceae</taxon>
        <taxon>Micromonospora</taxon>
    </lineage>
</organism>
<dbReference type="EMBL" id="CP024087">
    <property type="protein sequence ID" value="AYF29529.1"/>
    <property type="molecule type" value="Genomic_DNA"/>
</dbReference>
<reference evidence="1 2" key="1">
    <citation type="submission" date="2017-10" db="EMBL/GenBank/DDBJ databases">
        <title>Integration of genomic and chemical information greatly accelerates assignment of the full stereostructure of myelolactone, a potent inhibitor of myeloma from a marine-derived Micromonospora.</title>
        <authorList>
            <person name="Kim M.C."/>
            <person name="Machado H."/>
            <person name="Jensen P.R."/>
            <person name="Fenical W."/>
        </authorList>
    </citation>
    <scope>NUCLEOTIDE SEQUENCE [LARGE SCALE GENOMIC DNA]</scope>
    <source>
        <strain evidence="1 2">CNY-010</strain>
    </source>
</reference>
<dbReference type="KEGG" id="mtua:CSH63_19065"/>
<protein>
    <submittedName>
        <fullName evidence="1">Uncharacterized protein</fullName>
    </submittedName>
</protein>
<sequence>MFQMYPVLPPPNSNKDAKYSIVRGDSGDWEVRLIYRDSTGEHLRTNKRHKKLIAKVNEIKERLNSGRLGGVFYINEFRHVLVPSTGEGYIYAGTHRKLLDFDFYGRTLSPVAPSSLAPGDQWPGPHVGIRHVLASGGDDIYRVVGTMKHGSRKEFLSGAVGPEAARRLAHRLRRVKGYQGGRFYINEAREFFTPVGEDTRGVSYIYLGALGDEPWFAAPLKGDRR</sequence>
<proteinExistence type="predicted"/>